<keyword evidence="5 11" id="KW-0378">Hydrolase</keyword>
<dbReference type="PROSITE" id="PS01095">
    <property type="entry name" value="GH18_1"/>
    <property type="match status" value="1"/>
</dbReference>
<evidence type="ECO:0000256" key="8">
    <source>
        <dbReference type="ARBA" id="ARBA00023277"/>
    </source>
</evidence>
<organism evidence="14 15">
    <name type="scientific">Aspergillus cavernicola</name>
    <dbReference type="NCBI Taxonomy" id="176166"/>
    <lineage>
        <taxon>Eukaryota</taxon>
        <taxon>Fungi</taxon>
        <taxon>Dikarya</taxon>
        <taxon>Ascomycota</taxon>
        <taxon>Pezizomycotina</taxon>
        <taxon>Eurotiomycetes</taxon>
        <taxon>Eurotiomycetidae</taxon>
        <taxon>Eurotiales</taxon>
        <taxon>Aspergillaceae</taxon>
        <taxon>Aspergillus</taxon>
        <taxon>Aspergillus subgen. Nidulantes</taxon>
    </lineage>
</organism>
<keyword evidence="6" id="KW-0146">Chitin degradation</keyword>
<dbReference type="SUPFAM" id="SSF51445">
    <property type="entry name" value="(Trans)glycosidases"/>
    <property type="match status" value="1"/>
</dbReference>
<evidence type="ECO:0000256" key="4">
    <source>
        <dbReference type="ARBA" id="ARBA00022669"/>
    </source>
</evidence>
<dbReference type="Gene3D" id="3.10.350.10">
    <property type="entry name" value="LysM domain"/>
    <property type="match status" value="2"/>
</dbReference>
<evidence type="ECO:0000313" key="14">
    <source>
        <dbReference type="EMBL" id="KAL2815594.1"/>
    </source>
</evidence>
<dbReference type="Pfam" id="PF00704">
    <property type="entry name" value="Glyco_hydro_18"/>
    <property type="match status" value="1"/>
</dbReference>
<dbReference type="Gene3D" id="3.10.50.10">
    <property type="match status" value="1"/>
</dbReference>
<dbReference type="SUPFAM" id="SSF57016">
    <property type="entry name" value="Plant lectins/antimicrobial peptides"/>
    <property type="match status" value="1"/>
</dbReference>
<evidence type="ECO:0000256" key="2">
    <source>
        <dbReference type="ARBA" id="ARBA00008682"/>
    </source>
</evidence>
<dbReference type="CDD" id="cd00118">
    <property type="entry name" value="LysM"/>
    <property type="match status" value="1"/>
</dbReference>
<evidence type="ECO:0000259" key="12">
    <source>
        <dbReference type="PROSITE" id="PS51782"/>
    </source>
</evidence>
<dbReference type="PANTHER" id="PTHR47700:SF2">
    <property type="entry name" value="CHITINASE"/>
    <property type="match status" value="1"/>
</dbReference>
<dbReference type="PROSITE" id="PS51782">
    <property type="entry name" value="LYSM"/>
    <property type="match status" value="2"/>
</dbReference>
<name>A0ABR4HK84_9EURO</name>
<comment type="similarity">
    <text evidence="2">Belongs to the glycosyl hydrolase 18 family. Chitinase class V subfamily.</text>
</comment>
<evidence type="ECO:0000259" key="13">
    <source>
        <dbReference type="PROSITE" id="PS51910"/>
    </source>
</evidence>
<keyword evidence="15" id="KW-1185">Reference proteome</keyword>
<reference evidence="14 15" key="1">
    <citation type="submission" date="2024-07" db="EMBL/GenBank/DDBJ databases">
        <title>Section-level genome sequencing and comparative genomics of Aspergillus sections Usti and Cavernicolus.</title>
        <authorList>
            <consortium name="Lawrence Berkeley National Laboratory"/>
            <person name="Nybo J.L."/>
            <person name="Vesth T.C."/>
            <person name="Theobald S."/>
            <person name="Frisvad J.C."/>
            <person name="Larsen T.O."/>
            <person name="Kjaerboelling I."/>
            <person name="Rothschild-Mancinelli K."/>
            <person name="Lyhne E.K."/>
            <person name="Kogle M.E."/>
            <person name="Barry K."/>
            <person name="Clum A."/>
            <person name="Na H."/>
            <person name="Ledsgaard L."/>
            <person name="Lin J."/>
            <person name="Lipzen A."/>
            <person name="Kuo A."/>
            <person name="Riley R."/>
            <person name="Mondo S."/>
            <person name="LaButti K."/>
            <person name="Haridas S."/>
            <person name="Pangalinan J."/>
            <person name="Salamov A.A."/>
            <person name="Simmons B.A."/>
            <person name="Magnuson J.K."/>
            <person name="Chen J."/>
            <person name="Drula E."/>
            <person name="Henrissat B."/>
            <person name="Wiebenga A."/>
            <person name="Lubbers R.J."/>
            <person name="Gomes A.C."/>
            <person name="Makela M.R."/>
            <person name="Stajich J."/>
            <person name="Grigoriev I.V."/>
            <person name="Mortensen U.H."/>
            <person name="De vries R.P."/>
            <person name="Baker S.E."/>
            <person name="Andersen M.R."/>
        </authorList>
    </citation>
    <scope>NUCLEOTIDE SEQUENCE [LARGE SCALE GENOMIC DNA]</scope>
    <source>
        <strain evidence="14 15">CBS 600.67</strain>
    </source>
</reference>
<protein>
    <recommendedName>
        <fullName evidence="3">chitinase</fullName>
        <ecNumber evidence="3">3.2.1.14</ecNumber>
    </recommendedName>
</protein>
<evidence type="ECO:0000256" key="7">
    <source>
        <dbReference type="ARBA" id="ARBA00023026"/>
    </source>
</evidence>
<evidence type="ECO:0000256" key="3">
    <source>
        <dbReference type="ARBA" id="ARBA00012729"/>
    </source>
</evidence>
<gene>
    <name evidence="14" type="ORF">BDW59DRAFT_177643</name>
</gene>
<evidence type="ECO:0000313" key="15">
    <source>
        <dbReference type="Proteomes" id="UP001610335"/>
    </source>
</evidence>
<keyword evidence="9 11" id="KW-0326">Glycosidase</keyword>
<feature type="domain" description="GH18" evidence="13">
    <location>
        <begin position="449"/>
        <end position="810"/>
    </location>
</feature>
<keyword evidence="8" id="KW-0119">Carbohydrate metabolism</keyword>
<dbReference type="InterPro" id="IPR036861">
    <property type="entry name" value="Endochitinase-like_sf"/>
</dbReference>
<proteinExistence type="inferred from homology"/>
<dbReference type="Pfam" id="PF01476">
    <property type="entry name" value="LysM"/>
    <property type="match status" value="1"/>
</dbReference>
<evidence type="ECO:0000256" key="11">
    <source>
        <dbReference type="RuleBase" id="RU000489"/>
    </source>
</evidence>
<evidence type="ECO:0000256" key="9">
    <source>
        <dbReference type="ARBA" id="ARBA00023295"/>
    </source>
</evidence>
<keyword evidence="4" id="KW-0147">Chitin-binding</keyword>
<dbReference type="InterPro" id="IPR011583">
    <property type="entry name" value="Chitinase_II/V-like_cat"/>
</dbReference>
<evidence type="ECO:0000256" key="6">
    <source>
        <dbReference type="ARBA" id="ARBA00023024"/>
    </source>
</evidence>
<feature type="domain" description="LysM" evidence="12">
    <location>
        <begin position="304"/>
        <end position="352"/>
    </location>
</feature>
<dbReference type="InterPro" id="IPR017853">
    <property type="entry name" value="GH"/>
</dbReference>
<comment type="caution">
    <text evidence="14">The sequence shown here is derived from an EMBL/GenBank/DDBJ whole genome shotgun (WGS) entry which is preliminary data.</text>
</comment>
<comment type="catalytic activity">
    <reaction evidence="1">
        <text>Random endo-hydrolysis of N-acetyl-beta-D-glucosaminide (1-&gt;4)-beta-linkages in chitin and chitodextrins.</text>
        <dbReference type="EC" id="3.2.1.14"/>
    </reaction>
</comment>
<dbReference type="GO" id="GO:0016787">
    <property type="term" value="F:hydrolase activity"/>
    <property type="evidence" value="ECO:0007669"/>
    <property type="project" value="UniProtKB-KW"/>
</dbReference>
<dbReference type="CDD" id="cd00035">
    <property type="entry name" value="ChtBD1"/>
    <property type="match status" value="1"/>
</dbReference>
<accession>A0ABR4HK84</accession>
<dbReference type="EMBL" id="JBFXLS010000111">
    <property type="protein sequence ID" value="KAL2815594.1"/>
    <property type="molecule type" value="Genomic_DNA"/>
</dbReference>
<dbReference type="InterPro" id="IPR018392">
    <property type="entry name" value="LysM"/>
</dbReference>
<dbReference type="InterPro" id="IPR001223">
    <property type="entry name" value="Glyco_hydro18_cat"/>
</dbReference>
<dbReference type="Gene3D" id="3.20.20.80">
    <property type="entry name" value="Glycosidases"/>
    <property type="match status" value="1"/>
</dbReference>
<dbReference type="CDD" id="cd02878">
    <property type="entry name" value="GH18_zymocin_alpha"/>
    <property type="match status" value="1"/>
</dbReference>
<dbReference type="EC" id="3.2.1.14" evidence="3"/>
<dbReference type="SMART" id="SM00257">
    <property type="entry name" value="LysM"/>
    <property type="match status" value="2"/>
</dbReference>
<dbReference type="SMART" id="SM00636">
    <property type="entry name" value="Glyco_18"/>
    <property type="match status" value="1"/>
</dbReference>
<dbReference type="SUPFAM" id="SSF54106">
    <property type="entry name" value="LysM domain"/>
    <property type="match status" value="1"/>
</dbReference>
<dbReference type="InterPro" id="IPR036779">
    <property type="entry name" value="LysM_dom_sf"/>
</dbReference>
<dbReference type="Proteomes" id="UP001610335">
    <property type="component" value="Unassembled WGS sequence"/>
</dbReference>
<dbReference type="InterPro" id="IPR001579">
    <property type="entry name" value="Glyco_hydro_18_chit_AS"/>
</dbReference>
<dbReference type="PANTHER" id="PTHR47700">
    <property type="entry name" value="V CHITINASE, PUTATIVE (AFU_ORTHOLOGUE AFUA_6G13720)-RELATED"/>
    <property type="match status" value="1"/>
</dbReference>
<keyword evidence="10" id="KW-0624">Polysaccharide degradation</keyword>
<dbReference type="InterPro" id="IPR053214">
    <property type="entry name" value="LysM12-like"/>
</dbReference>
<dbReference type="SUPFAM" id="SSF54556">
    <property type="entry name" value="Chitinase insertion domain"/>
    <property type="match status" value="1"/>
</dbReference>
<sequence>MRLAEKPCPNACSATNSPSDWIDYHSTSRLRQCDEPMLIDFAVHAPLNGTKVQSTIFACTQNTTAVVETPASCLASVQEKSLTLELGSWGTADTSADQTSLEDIINSVQKWLGTAADCDRTQIFGYSGNNMVGMYIGRNVQRESAASALAQQATDHIQDSGIAPQVAVQYCGANADYSLGLAIDIGGNLDLVQARVRTWARGECVTGFDESSELSTINSIKVAGMASRINHLAARADTCSTVQVALGDSCAALVTKCGITAAQLTEYNDDPNFCSTLADGQHICCSAGELPDFSPKPYANGTCNTYLVQSGDSCSSLAAANSITLDDLEDFNDESWGWMGCDSLQASQNICLSSGTPPFPSPLANAVCGPQVPGTKQPEDDGPLLWASINPCPLNACCNIWGQCGITPEFCTISESATGNPGTAKAGSNGCIDNCGTTIVNDADPPAEFSAVGYFLGSNEEDRECLNLQAWQIYTPDLTHVQFAFGNINEDYSIDVTKGSDQFERFKALSSVKRVISFGGWDFSTSPDTYHIFREGVTEANRNTLAKNVADFVTEHDLDGVDFDWEYPGAPDIPDIPAGGEDEGDNYVAFLKAVRAELGDSKSISIAAPASFWYLQAFPIKEIVTVVDYIVYMTYDLHGQWDYGKADATPGCDAGNCIRSHVNLTETMFSLAMITKAGAATKDLMVGVSSYGRSFALSEAGCTGPMCTFTGSDTVSDATKGKCTKTAGYLANAEINEIINGDDSAKTGFDTDSDADWMLYDDTQWVGYMSDDTKAKRTSKYKGLSLGGTTDWSVDLQEYVAGWDTDLGGIFTGTAEITVKACAIIQEDDTSASADRNVSLYIDRFITKTLRGDARKWDTALFNDNAHACSNFNAEFCAMPVDCEDYDIPALYWARFVVSNYHSYMNTLSTLFQIALANNTYSVNSIVDDFPIQSPSTIALDTILSNVGSVMSLVAGGMPGVSNSITGALGGIASLIGSNLADDDEDDDTGSVMYQALANILQAGYDSVTQSLQAMFETGDLSKWDSKLTAGEYETDIANFFDGKFMTRLQGTEVDTIESDMNTHMQQMLAGTALVAANYYILKGSHSVSGCTDITSGMVIDDKCFTIEAPGGGYSDKKWSLPIEEDTLKKATDTYKIDLKTLYTSSWDCQVKTDSYEGVLPATSFESFTEIPACFYNLPVFIVEESAKSSVLSSPCGMWAVNSTASSSKKPEVGVTYLPDNLDKIFKQSYCQCSPPTSSYCSL</sequence>
<feature type="domain" description="LysM" evidence="12">
    <location>
        <begin position="240"/>
        <end position="285"/>
    </location>
</feature>
<evidence type="ECO:0000256" key="10">
    <source>
        <dbReference type="ARBA" id="ARBA00023326"/>
    </source>
</evidence>
<keyword evidence="7" id="KW-0843">Virulence</keyword>
<evidence type="ECO:0000256" key="1">
    <source>
        <dbReference type="ARBA" id="ARBA00000822"/>
    </source>
</evidence>
<dbReference type="PROSITE" id="PS51910">
    <property type="entry name" value="GH18_2"/>
    <property type="match status" value="1"/>
</dbReference>
<evidence type="ECO:0000256" key="5">
    <source>
        <dbReference type="ARBA" id="ARBA00022801"/>
    </source>
</evidence>
<dbReference type="InterPro" id="IPR029070">
    <property type="entry name" value="Chitinase_insertion_sf"/>
</dbReference>